<evidence type="ECO:0000259" key="2">
    <source>
        <dbReference type="PROSITE" id="PS50043"/>
    </source>
</evidence>
<dbReference type="SUPFAM" id="SSF52172">
    <property type="entry name" value="CheY-like"/>
    <property type="match status" value="1"/>
</dbReference>
<dbReference type="SMART" id="SM00421">
    <property type="entry name" value="HTH_LUXR"/>
    <property type="match status" value="1"/>
</dbReference>
<dbReference type="InterPro" id="IPR011006">
    <property type="entry name" value="CheY-like_superfamily"/>
</dbReference>
<dbReference type="PRINTS" id="PR00038">
    <property type="entry name" value="HTHLUXR"/>
</dbReference>
<dbReference type="Pfam" id="PF00196">
    <property type="entry name" value="GerE"/>
    <property type="match status" value="1"/>
</dbReference>
<dbReference type="InterPro" id="IPR036388">
    <property type="entry name" value="WH-like_DNA-bd_sf"/>
</dbReference>
<proteinExistence type="predicted"/>
<evidence type="ECO:0000256" key="1">
    <source>
        <dbReference type="ARBA" id="ARBA00023125"/>
    </source>
</evidence>
<dbReference type="Proteomes" id="UP001521931">
    <property type="component" value="Unassembled WGS sequence"/>
</dbReference>
<comment type="caution">
    <text evidence="3">The sequence shown here is derived from an EMBL/GenBank/DDBJ whole genome shotgun (WGS) entry which is preliminary data.</text>
</comment>
<dbReference type="InterPro" id="IPR000792">
    <property type="entry name" value="Tscrpt_reg_LuxR_C"/>
</dbReference>
<dbReference type="Gene3D" id="1.10.10.10">
    <property type="entry name" value="Winged helix-like DNA-binding domain superfamily/Winged helix DNA-binding domain"/>
    <property type="match status" value="1"/>
</dbReference>
<dbReference type="RefSeq" id="WP_019284784.1">
    <property type="nucleotide sequence ID" value="NZ_DAMCTM010000016.1"/>
</dbReference>
<dbReference type="CDD" id="cd06170">
    <property type="entry name" value="LuxR_C_like"/>
    <property type="match status" value="1"/>
</dbReference>
<accession>A0ABS9Q411</accession>
<dbReference type="InterPro" id="IPR039420">
    <property type="entry name" value="WalR-like"/>
</dbReference>
<dbReference type="SUPFAM" id="SSF46894">
    <property type="entry name" value="C-terminal effector domain of the bipartite response regulators"/>
    <property type="match status" value="1"/>
</dbReference>
<reference evidence="3 4" key="1">
    <citation type="submission" date="2022-02" db="EMBL/GenBank/DDBJ databases">
        <title>Uncovering new skin microbiome diversity through culturing and metagenomics.</title>
        <authorList>
            <person name="Conlan S."/>
            <person name="Deming C."/>
            <person name="Nisc Comparative Sequencing Program N."/>
            <person name="Segre J.A."/>
        </authorList>
    </citation>
    <scope>NUCLEOTIDE SEQUENCE [LARGE SCALE GENOMIC DNA]</scope>
    <source>
        <strain evidence="3 4">ACRQZ</strain>
    </source>
</reference>
<dbReference type="PROSITE" id="PS50043">
    <property type="entry name" value="HTH_LUXR_2"/>
    <property type="match status" value="1"/>
</dbReference>
<evidence type="ECO:0000313" key="4">
    <source>
        <dbReference type="Proteomes" id="UP001521931"/>
    </source>
</evidence>
<dbReference type="PANTHER" id="PTHR43214">
    <property type="entry name" value="TWO-COMPONENT RESPONSE REGULATOR"/>
    <property type="match status" value="1"/>
</dbReference>
<sequence>MSVITKNARMARPQPISAMVISAGPHTGAMVRRALGRITEGHIIEAQTIERARIVAREVPAGEFCIADLTLPDGSGIPLLHELRARGWRRTIVLSDSEDPIYVRGALKTGVRAYIRTGGQPPAGPGTRGAGNEQFSAREVEVLQLVSQGKTNKEVGASLGLSALTVKSHLARIARKLGTGDRAAMTYTALRRGLIT</sequence>
<dbReference type="EMBL" id="JAKRCV010000040">
    <property type="protein sequence ID" value="MCG7322607.1"/>
    <property type="molecule type" value="Genomic_DNA"/>
</dbReference>
<organism evidence="3 4">
    <name type="scientific">Arsenicicoccus bolidensis</name>
    <dbReference type="NCBI Taxonomy" id="229480"/>
    <lineage>
        <taxon>Bacteria</taxon>
        <taxon>Bacillati</taxon>
        <taxon>Actinomycetota</taxon>
        <taxon>Actinomycetes</taxon>
        <taxon>Micrococcales</taxon>
        <taxon>Intrasporangiaceae</taxon>
        <taxon>Arsenicicoccus</taxon>
    </lineage>
</organism>
<keyword evidence="1" id="KW-0238">DNA-binding</keyword>
<dbReference type="Gene3D" id="3.40.50.2300">
    <property type="match status" value="1"/>
</dbReference>
<name>A0ABS9Q411_9MICO</name>
<dbReference type="PROSITE" id="PS00622">
    <property type="entry name" value="HTH_LUXR_1"/>
    <property type="match status" value="1"/>
</dbReference>
<gene>
    <name evidence="3" type="ORF">MHL29_12040</name>
</gene>
<keyword evidence="4" id="KW-1185">Reference proteome</keyword>
<feature type="domain" description="HTH luxR-type" evidence="2">
    <location>
        <begin position="128"/>
        <end position="193"/>
    </location>
</feature>
<evidence type="ECO:0000313" key="3">
    <source>
        <dbReference type="EMBL" id="MCG7322607.1"/>
    </source>
</evidence>
<protein>
    <submittedName>
        <fullName evidence="3">Response regulator transcription factor</fullName>
    </submittedName>
</protein>
<dbReference type="InterPro" id="IPR016032">
    <property type="entry name" value="Sig_transdc_resp-reg_C-effctor"/>
</dbReference>